<dbReference type="Gene3D" id="3.40.1440.10">
    <property type="entry name" value="GIY-YIG endonuclease"/>
    <property type="match status" value="1"/>
</dbReference>
<evidence type="ECO:0000313" key="6">
    <source>
        <dbReference type="EMBL" id="UBU98449.1"/>
    </source>
</evidence>
<dbReference type="EMBL" id="MW538937">
    <property type="protein sequence ID" value="UBU98449.1"/>
    <property type="molecule type" value="Genomic_DNA"/>
</dbReference>
<dbReference type="InterPro" id="IPR000305">
    <property type="entry name" value="GIY-YIG_endonuc"/>
</dbReference>
<dbReference type="GO" id="GO:0004519">
    <property type="term" value="F:endonuclease activity"/>
    <property type="evidence" value="ECO:0007669"/>
    <property type="project" value="UniProtKB-KW"/>
</dbReference>
<dbReference type="PROSITE" id="PS50164">
    <property type="entry name" value="GIY_YIG"/>
    <property type="match status" value="1"/>
</dbReference>
<organism evidence="6">
    <name type="scientific">Morchella brunnea</name>
    <dbReference type="NCBI Taxonomy" id="1174671"/>
    <lineage>
        <taxon>Eukaryota</taxon>
        <taxon>Fungi</taxon>
        <taxon>Dikarya</taxon>
        <taxon>Ascomycota</taxon>
        <taxon>Pezizomycotina</taxon>
        <taxon>Pezizomycetes</taxon>
        <taxon>Pezizales</taxon>
        <taxon>Morchellaceae</taxon>
        <taxon>Morchella</taxon>
    </lineage>
</organism>
<dbReference type="Pfam" id="PF07460">
    <property type="entry name" value="NUMOD3"/>
    <property type="match status" value="2"/>
</dbReference>
<evidence type="ECO:0000259" key="5">
    <source>
        <dbReference type="PROSITE" id="PS50164"/>
    </source>
</evidence>
<keyword evidence="3 6" id="KW-0255">Endonuclease</keyword>
<evidence type="ECO:0000256" key="4">
    <source>
        <dbReference type="ARBA" id="ARBA00022801"/>
    </source>
</evidence>
<gene>
    <name evidence="6" type="primary">orf264</name>
</gene>
<dbReference type="GO" id="GO:0003677">
    <property type="term" value="F:DNA binding"/>
    <property type="evidence" value="ECO:0007669"/>
    <property type="project" value="InterPro"/>
</dbReference>
<dbReference type="NCBIfam" id="TIGR01453">
    <property type="entry name" value="grpIintron_endo"/>
    <property type="match status" value="1"/>
</dbReference>
<dbReference type="GeneID" id="68665351"/>
<keyword evidence="4" id="KW-0378">Hydrolase</keyword>
<evidence type="ECO:0000256" key="3">
    <source>
        <dbReference type="ARBA" id="ARBA00022759"/>
    </source>
</evidence>
<dbReference type="CDD" id="cd10445">
    <property type="entry name" value="GIY-YIG_bI1_like"/>
    <property type="match status" value="1"/>
</dbReference>
<dbReference type="SMART" id="SM00465">
    <property type="entry name" value="GIYc"/>
    <property type="match status" value="1"/>
</dbReference>
<dbReference type="InterPro" id="IPR003611">
    <property type="entry name" value="NUMOD3"/>
</dbReference>
<evidence type="ECO:0000256" key="2">
    <source>
        <dbReference type="ARBA" id="ARBA00022722"/>
    </source>
</evidence>
<dbReference type="InterPro" id="IPR003647">
    <property type="entry name" value="Intron_nuc_1_rpt"/>
</dbReference>
<dbReference type="InterPro" id="IPR035901">
    <property type="entry name" value="GIY-YIG_endonuc_sf"/>
</dbReference>
<keyword evidence="2" id="KW-0540">Nuclease</keyword>
<dbReference type="SUPFAM" id="SSF82771">
    <property type="entry name" value="GIY-YIG endonuclease"/>
    <property type="match status" value="1"/>
</dbReference>
<feature type="domain" description="GIY-YIG" evidence="5">
    <location>
        <begin position="48"/>
        <end position="134"/>
    </location>
</feature>
<protein>
    <submittedName>
        <fullName evidence="6">GIY-YIG endonuclease</fullName>
    </submittedName>
</protein>
<dbReference type="RefSeq" id="YP_010218741.1">
    <property type="nucleotide sequence ID" value="NC_058917.1"/>
</dbReference>
<keyword evidence="6" id="KW-0496">Mitochondrion</keyword>
<comment type="similarity">
    <text evidence="1">To endonucleases of group I introns of fungi and phage.</text>
</comment>
<dbReference type="GO" id="GO:0016787">
    <property type="term" value="F:hydrolase activity"/>
    <property type="evidence" value="ECO:0007669"/>
    <property type="project" value="UniProtKB-KW"/>
</dbReference>
<sequence length="264" mass="30130">MKNNNNNFSPVAVYENAKRPLSLRERGCLLSLRERTLCNELIWLENQGKSGIYKWINIINGKTYIGSAVDLGVRLRSYSYESYLNRHTDMAICRALLKYGYENLRVENLKYCSSEKLMEWEQFFFDLYKPEYNILKTAGSSLGYKHSEESRVKISAAMTGAPPSLSLFFRPLKKWERGRLIKGTPKSEQHKAAISAALTGNNNGNNQPNAQEIIVTDLELGTKNTYPTIRAAARALNLRQSSISNYLASNNQTSFKKRYIFTTI</sequence>
<evidence type="ECO:0000256" key="1">
    <source>
        <dbReference type="ARBA" id="ARBA00010045"/>
    </source>
</evidence>
<reference evidence="6" key="1">
    <citation type="submission" date="2021-01" db="EMBL/GenBank/DDBJ databases">
        <authorList>
            <person name="Sun H.-H."/>
            <person name="Zhang S."/>
            <person name="Zhang Y.-J."/>
        </authorList>
    </citation>
    <scope>NUCLEOTIDE SEQUENCE</scope>
    <source>
        <strain evidence="6">CMM1</strain>
    </source>
</reference>
<dbReference type="SMART" id="SM00496">
    <property type="entry name" value="IENR2"/>
    <property type="match status" value="2"/>
</dbReference>
<name>A0A8K1MET0_9PEZI</name>
<dbReference type="AlphaFoldDB" id="A0A8K1MET0"/>
<proteinExistence type="predicted"/>
<dbReference type="SUPFAM" id="SSF64496">
    <property type="entry name" value="DNA-binding domain of intron-encoded endonucleases"/>
    <property type="match status" value="1"/>
</dbReference>
<dbReference type="InterPro" id="IPR010896">
    <property type="entry name" value="NUMOD1"/>
</dbReference>
<dbReference type="Pfam" id="PF07453">
    <property type="entry name" value="NUMOD1"/>
    <property type="match status" value="1"/>
</dbReference>
<dbReference type="Gene3D" id="1.10.10.10">
    <property type="entry name" value="Winged helix-like DNA-binding domain superfamily/Winged helix DNA-binding domain"/>
    <property type="match status" value="1"/>
</dbReference>
<accession>A0A8K1MET0</accession>
<dbReference type="InterPro" id="IPR006350">
    <property type="entry name" value="Intron_endoG1"/>
</dbReference>
<dbReference type="InterPro" id="IPR036388">
    <property type="entry name" value="WH-like_DNA-bd_sf"/>
</dbReference>
<dbReference type="Pfam" id="PF01541">
    <property type="entry name" value="GIY-YIG"/>
    <property type="match status" value="1"/>
</dbReference>
<dbReference type="SMART" id="SM00497">
    <property type="entry name" value="IENR1"/>
    <property type="match status" value="1"/>
</dbReference>
<geneLocation type="mitochondrion" evidence="6"/>